<keyword evidence="5 12" id="KW-1133">Transmembrane helix</keyword>
<organism evidence="13 14">
    <name type="scientific">Neptunomonas marina</name>
    <dbReference type="NCBI Taxonomy" id="1815562"/>
    <lineage>
        <taxon>Bacteria</taxon>
        <taxon>Pseudomonadati</taxon>
        <taxon>Pseudomonadota</taxon>
        <taxon>Gammaproteobacteria</taxon>
        <taxon>Oceanospirillales</taxon>
        <taxon>Oceanospirillaceae</taxon>
        <taxon>Neptunomonas</taxon>
    </lineage>
</organism>
<protein>
    <submittedName>
        <fullName evidence="13">Heme A synthase</fullName>
    </submittedName>
</protein>
<feature type="transmembrane region" description="Helical" evidence="12">
    <location>
        <begin position="301"/>
        <end position="320"/>
    </location>
</feature>
<feature type="transmembrane region" description="Helical" evidence="12">
    <location>
        <begin position="273"/>
        <end position="295"/>
    </location>
</feature>
<feature type="transmembrane region" description="Helical" evidence="12">
    <location>
        <begin position="104"/>
        <end position="126"/>
    </location>
</feature>
<keyword evidence="10" id="KW-1015">Disulfide bond</keyword>
<evidence type="ECO:0000256" key="3">
    <source>
        <dbReference type="ARBA" id="ARBA00022692"/>
    </source>
</evidence>
<evidence type="ECO:0000256" key="8">
    <source>
        <dbReference type="ARBA" id="ARBA00023133"/>
    </source>
</evidence>
<dbReference type="RefSeq" id="WP_127693357.1">
    <property type="nucleotide sequence ID" value="NZ_SACQ01000002.1"/>
</dbReference>
<evidence type="ECO:0000256" key="4">
    <source>
        <dbReference type="ARBA" id="ARBA00022723"/>
    </source>
</evidence>
<evidence type="ECO:0000256" key="11">
    <source>
        <dbReference type="ARBA" id="ARBA00023444"/>
    </source>
</evidence>
<dbReference type="GO" id="GO:0046872">
    <property type="term" value="F:metal ion binding"/>
    <property type="evidence" value="ECO:0007669"/>
    <property type="project" value="UniProtKB-KW"/>
</dbReference>
<evidence type="ECO:0000313" key="14">
    <source>
        <dbReference type="Proteomes" id="UP000282818"/>
    </source>
</evidence>
<sequence>MIVRLIRITFLLSLVVVLLGGWTRINYAGLGCPDWPGCYGELVVPYSAQAISAAQASYPGQPIDAYKAWLEMLHRYVAGLLGVLVLAIAVLYHRTRPENNTAVATLGPLPYLLLGVVIVQALFGMWTVTLQLTPAIVTAHLLGGLTTVTLLFLMQRRVSHGKPQSTHTKPRVLHLAALLLITQLLLGGWTSANYAGWACDKLVQCNNLNHSLDFSTGFTISYDSNTNYEGGTLPLEARAAIQMTHRAVGLVLIITLLAAALQLRHSPSQATRAWCCASIAALQAIIGFSASLLAVPLPLAMAHHIGAVAVLLSFLWLYFAPSTLSVREVRYAAA</sequence>
<proteinExistence type="predicted"/>
<keyword evidence="7" id="KW-0408">Iron</keyword>
<dbReference type="GO" id="GO:0006784">
    <property type="term" value="P:heme A biosynthetic process"/>
    <property type="evidence" value="ECO:0007669"/>
    <property type="project" value="InterPro"/>
</dbReference>
<evidence type="ECO:0000256" key="9">
    <source>
        <dbReference type="ARBA" id="ARBA00023136"/>
    </source>
</evidence>
<dbReference type="InterPro" id="IPR003780">
    <property type="entry name" value="COX15/CtaA_fam"/>
</dbReference>
<evidence type="ECO:0000256" key="6">
    <source>
        <dbReference type="ARBA" id="ARBA00023002"/>
    </source>
</evidence>
<evidence type="ECO:0000256" key="10">
    <source>
        <dbReference type="ARBA" id="ARBA00023157"/>
    </source>
</evidence>
<keyword evidence="4" id="KW-0479">Metal-binding</keyword>
<keyword evidence="8" id="KW-0350">Heme biosynthesis</keyword>
<accession>A0A437QAB4</accession>
<evidence type="ECO:0000256" key="7">
    <source>
        <dbReference type="ARBA" id="ARBA00023004"/>
    </source>
</evidence>
<dbReference type="InterPro" id="IPR050450">
    <property type="entry name" value="COX15/CtaA_HemeA_synthase"/>
</dbReference>
<keyword evidence="9 12" id="KW-0472">Membrane</keyword>
<evidence type="ECO:0000313" key="13">
    <source>
        <dbReference type="EMBL" id="RVU31498.1"/>
    </source>
</evidence>
<evidence type="ECO:0000256" key="5">
    <source>
        <dbReference type="ARBA" id="ARBA00022989"/>
    </source>
</evidence>
<keyword evidence="2" id="KW-1003">Cell membrane</keyword>
<reference evidence="13 14" key="1">
    <citation type="submission" date="2019-01" db="EMBL/GenBank/DDBJ databases">
        <authorList>
            <person name="Chen W.-M."/>
        </authorList>
    </citation>
    <scope>NUCLEOTIDE SEQUENCE [LARGE SCALE GENOMIC DNA]</scope>
    <source>
        <strain evidence="13 14">HPM-16</strain>
    </source>
</reference>
<dbReference type="GO" id="GO:0016491">
    <property type="term" value="F:oxidoreductase activity"/>
    <property type="evidence" value="ECO:0007669"/>
    <property type="project" value="UniProtKB-KW"/>
</dbReference>
<name>A0A437QAB4_9GAMM</name>
<comment type="caution">
    <text evidence="13">The sequence shown here is derived from an EMBL/GenBank/DDBJ whole genome shotgun (WGS) entry which is preliminary data.</text>
</comment>
<evidence type="ECO:0000256" key="1">
    <source>
        <dbReference type="ARBA" id="ARBA00004141"/>
    </source>
</evidence>
<feature type="transmembrane region" description="Helical" evidence="12">
    <location>
        <begin position="73"/>
        <end position="92"/>
    </location>
</feature>
<feature type="transmembrane region" description="Helical" evidence="12">
    <location>
        <begin position="243"/>
        <end position="261"/>
    </location>
</feature>
<keyword evidence="3 12" id="KW-0812">Transmembrane</keyword>
<keyword evidence="14" id="KW-1185">Reference proteome</keyword>
<dbReference type="Pfam" id="PF02628">
    <property type="entry name" value="COX15-CtaA"/>
    <property type="match status" value="1"/>
</dbReference>
<dbReference type="GO" id="GO:0016020">
    <property type="term" value="C:membrane"/>
    <property type="evidence" value="ECO:0007669"/>
    <property type="project" value="UniProtKB-SubCell"/>
</dbReference>
<dbReference type="PANTHER" id="PTHR35457">
    <property type="entry name" value="HEME A SYNTHASE"/>
    <property type="match status" value="1"/>
</dbReference>
<keyword evidence="6" id="KW-0560">Oxidoreductase</keyword>
<comment type="subcellular location">
    <subcellularLocation>
        <location evidence="1">Membrane</location>
        <topology evidence="1">Multi-pass membrane protein</topology>
    </subcellularLocation>
</comment>
<feature type="transmembrane region" description="Helical" evidence="12">
    <location>
        <begin position="173"/>
        <end position="192"/>
    </location>
</feature>
<evidence type="ECO:0000256" key="12">
    <source>
        <dbReference type="SAM" id="Phobius"/>
    </source>
</evidence>
<gene>
    <name evidence="13" type="ORF">EOE65_05825</name>
</gene>
<dbReference type="Proteomes" id="UP000282818">
    <property type="component" value="Unassembled WGS sequence"/>
</dbReference>
<evidence type="ECO:0000256" key="2">
    <source>
        <dbReference type="ARBA" id="ARBA00022475"/>
    </source>
</evidence>
<feature type="transmembrane region" description="Helical" evidence="12">
    <location>
        <begin position="132"/>
        <end position="153"/>
    </location>
</feature>
<dbReference type="PANTHER" id="PTHR35457:SF1">
    <property type="entry name" value="HEME A SYNTHASE"/>
    <property type="match status" value="1"/>
</dbReference>
<comment type="pathway">
    <text evidence="11">Porphyrin-containing compound metabolism.</text>
</comment>
<dbReference type="EMBL" id="SACQ01000002">
    <property type="protein sequence ID" value="RVU31498.1"/>
    <property type="molecule type" value="Genomic_DNA"/>
</dbReference>
<dbReference type="AlphaFoldDB" id="A0A437QAB4"/>